<keyword evidence="5" id="KW-0547">Nucleotide-binding</keyword>
<evidence type="ECO:0000313" key="11">
    <source>
        <dbReference type="EMBL" id="MCQ4082990.1"/>
    </source>
</evidence>
<dbReference type="InterPro" id="IPR011712">
    <property type="entry name" value="Sig_transdc_His_kin_sub3_dim/P"/>
</dbReference>
<evidence type="ECO:0000259" key="10">
    <source>
        <dbReference type="SMART" id="SM00387"/>
    </source>
</evidence>
<comment type="catalytic activity">
    <reaction evidence="1">
        <text>ATP + protein L-histidine = ADP + protein N-phospho-L-histidine.</text>
        <dbReference type="EC" id="2.7.13.3"/>
    </reaction>
</comment>
<dbReference type="InterPro" id="IPR003594">
    <property type="entry name" value="HATPase_dom"/>
</dbReference>
<dbReference type="InterPro" id="IPR050482">
    <property type="entry name" value="Sensor_HK_TwoCompSys"/>
</dbReference>
<dbReference type="InterPro" id="IPR036890">
    <property type="entry name" value="HATPase_C_sf"/>
</dbReference>
<keyword evidence="8" id="KW-0902">Two-component regulatory system</keyword>
<name>A0ABT1Q142_9ACTN</name>
<dbReference type="EC" id="2.7.13.3" evidence="2"/>
<dbReference type="SUPFAM" id="SSF55874">
    <property type="entry name" value="ATPase domain of HSP90 chaperone/DNA topoisomerase II/histidine kinase"/>
    <property type="match status" value="1"/>
</dbReference>
<dbReference type="CDD" id="cd16917">
    <property type="entry name" value="HATPase_UhpB-NarQ-NarX-like"/>
    <property type="match status" value="1"/>
</dbReference>
<evidence type="ECO:0000256" key="8">
    <source>
        <dbReference type="ARBA" id="ARBA00023012"/>
    </source>
</evidence>
<evidence type="ECO:0000313" key="12">
    <source>
        <dbReference type="Proteomes" id="UP001057702"/>
    </source>
</evidence>
<evidence type="ECO:0000256" key="3">
    <source>
        <dbReference type="ARBA" id="ARBA00022553"/>
    </source>
</evidence>
<sequence length="385" mass="41515">MSLSFWTDWPSREALTRAGRPPQNRVLRLVVRLIIAGAVMFSAVAQHELTGWASLWLATGAVAAIVATWGFFRMTLENRLWPSVALLCLFLGGAMAAHVTGVNVVSVVLWYASAVAAMERLPLAVAVPFTTAALGAYALLASPDNWLTTTLTTVGLGLVGYVIRQDAEARANTHRLLVQERAARAAEAETAALRERGRIAREIHDVLAHSLSAQMVHLEAARLLIERGGERDEVLERVVAARRMAREGLAETRQALSALRGELSPVEEFLRELVDCEGARLQVQGESRALPAEAGLAVRRVAQEAMTNARKHAPGAKVAIRLDYGAEEVELEVRDFGGRPVDNGLSASGSGYGLLGMRERAELLGGTLEAGPVEEGFVVRLRVPA</sequence>
<reference evidence="11" key="1">
    <citation type="submission" date="2022-06" db="EMBL/GenBank/DDBJ databases">
        <title>Draft genome sequence of Streptomyces sp. RB6PN25 isolated from peat swamp forest in Thailand.</title>
        <authorList>
            <person name="Duangmal K."/>
            <person name="Klaysubun C."/>
        </authorList>
    </citation>
    <scope>NUCLEOTIDE SEQUENCE</scope>
    <source>
        <strain evidence="11">RB6PN25</strain>
    </source>
</reference>
<keyword evidence="3" id="KW-0597">Phosphoprotein</keyword>
<protein>
    <recommendedName>
        <fullName evidence="2">histidine kinase</fullName>
        <ecNumber evidence="2">2.7.13.3</ecNumber>
    </recommendedName>
</protein>
<evidence type="ECO:0000256" key="4">
    <source>
        <dbReference type="ARBA" id="ARBA00022679"/>
    </source>
</evidence>
<keyword evidence="7" id="KW-0067">ATP-binding</keyword>
<feature type="transmembrane region" description="Helical" evidence="9">
    <location>
        <begin position="84"/>
        <end position="111"/>
    </location>
</feature>
<dbReference type="GO" id="GO:0016301">
    <property type="term" value="F:kinase activity"/>
    <property type="evidence" value="ECO:0007669"/>
    <property type="project" value="UniProtKB-KW"/>
</dbReference>
<feature type="transmembrane region" description="Helical" evidence="9">
    <location>
        <begin position="26"/>
        <end position="45"/>
    </location>
</feature>
<feature type="transmembrane region" description="Helical" evidence="9">
    <location>
        <begin position="52"/>
        <end position="72"/>
    </location>
</feature>
<dbReference type="Gene3D" id="1.20.5.1930">
    <property type="match status" value="1"/>
</dbReference>
<organism evidence="11 12">
    <name type="scientific">Streptomyces humicola</name>
    <dbReference type="NCBI Taxonomy" id="2953240"/>
    <lineage>
        <taxon>Bacteria</taxon>
        <taxon>Bacillati</taxon>
        <taxon>Actinomycetota</taxon>
        <taxon>Actinomycetes</taxon>
        <taxon>Kitasatosporales</taxon>
        <taxon>Streptomycetaceae</taxon>
        <taxon>Streptomyces</taxon>
    </lineage>
</organism>
<dbReference type="PANTHER" id="PTHR24421">
    <property type="entry name" value="NITRATE/NITRITE SENSOR PROTEIN NARX-RELATED"/>
    <property type="match status" value="1"/>
</dbReference>
<dbReference type="RefSeq" id="WP_255921893.1">
    <property type="nucleotide sequence ID" value="NZ_JANFNG010000017.1"/>
</dbReference>
<feature type="transmembrane region" description="Helical" evidence="9">
    <location>
        <begin position="146"/>
        <end position="163"/>
    </location>
</feature>
<dbReference type="Pfam" id="PF07730">
    <property type="entry name" value="HisKA_3"/>
    <property type="match status" value="1"/>
</dbReference>
<keyword evidence="12" id="KW-1185">Reference proteome</keyword>
<keyword evidence="6 11" id="KW-0418">Kinase</keyword>
<gene>
    <name evidence="11" type="ORF">NGB36_20885</name>
</gene>
<evidence type="ECO:0000256" key="6">
    <source>
        <dbReference type="ARBA" id="ARBA00022777"/>
    </source>
</evidence>
<feature type="domain" description="Histidine kinase/HSP90-like ATPase" evidence="10">
    <location>
        <begin position="293"/>
        <end position="385"/>
    </location>
</feature>
<proteinExistence type="predicted"/>
<keyword evidence="9" id="KW-0812">Transmembrane</keyword>
<dbReference type="Gene3D" id="3.30.565.10">
    <property type="entry name" value="Histidine kinase-like ATPase, C-terminal domain"/>
    <property type="match status" value="1"/>
</dbReference>
<feature type="transmembrane region" description="Helical" evidence="9">
    <location>
        <begin position="123"/>
        <end position="140"/>
    </location>
</feature>
<dbReference type="Proteomes" id="UP001057702">
    <property type="component" value="Unassembled WGS sequence"/>
</dbReference>
<evidence type="ECO:0000256" key="5">
    <source>
        <dbReference type="ARBA" id="ARBA00022741"/>
    </source>
</evidence>
<comment type="caution">
    <text evidence="11">The sequence shown here is derived from an EMBL/GenBank/DDBJ whole genome shotgun (WGS) entry which is preliminary data.</text>
</comment>
<evidence type="ECO:0000256" key="9">
    <source>
        <dbReference type="SAM" id="Phobius"/>
    </source>
</evidence>
<evidence type="ECO:0000256" key="7">
    <source>
        <dbReference type="ARBA" id="ARBA00022840"/>
    </source>
</evidence>
<keyword evidence="4" id="KW-0808">Transferase</keyword>
<dbReference type="EMBL" id="JANFNG010000017">
    <property type="protein sequence ID" value="MCQ4082990.1"/>
    <property type="molecule type" value="Genomic_DNA"/>
</dbReference>
<keyword evidence="9" id="KW-1133">Transmembrane helix</keyword>
<accession>A0ABT1Q142</accession>
<dbReference type="Pfam" id="PF02518">
    <property type="entry name" value="HATPase_c"/>
    <property type="match status" value="1"/>
</dbReference>
<evidence type="ECO:0000256" key="2">
    <source>
        <dbReference type="ARBA" id="ARBA00012438"/>
    </source>
</evidence>
<dbReference type="SMART" id="SM00387">
    <property type="entry name" value="HATPase_c"/>
    <property type="match status" value="1"/>
</dbReference>
<dbReference type="PANTHER" id="PTHR24421:SF10">
    <property type="entry name" value="NITRATE_NITRITE SENSOR PROTEIN NARQ"/>
    <property type="match status" value="1"/>
</dbReference>
<evidence type="ECO:0000256" key="1">
    <source>
        <dbReference type="ARBA" id="ARBA00000085"/>
    </source>
</evidence>
<keyword evidence="9" id="KW-0472">Membrane</keyword>